<feature type="compositionally biased region" description="Basic and acidic residues" evidence="1">
    <location>
        <begin position="132"/>
        <end position="161"/>
    </location>
</feature>
<keyword evidence="3" id="KW-1185">Reference proteome</keyword>
<dbReference type="Proteomes" id="UP000030693">
    <property type="component" value="Unassembled WGS sequence"/>
</dbReference>
<gene>
    <name evidence="2" type="ORF">H696_03731</name>
</gene>
<dbReference type="EMBL" id="KB932206">
    <property type="protein sequence ID" value="KCV69296.1"/>
    <property type="molecule type" value="Genomic_DNA"/>
</dbReference>
<dbReference type="GeneID" id="20528456"/>
<dbReference type="RefSeq" id="XP_009495861.1">
    <property type="nucleotide sequence ID" value="XM_009497586.1"/>
</dbReference>
<dbReference type="AlphaFoldDB" id="A0A058Z590"/>
<sequence length="364" mass="38007">MLGHGQSTDPIHQEDASPGKVLAGHGVRMEATLLAQVEATTPALLGLGHDHPVVLQQDAIPLEHLRTLDGARVLTAVEAQVLLDTASGLGRPEAEAPTDKLVRRAAGGPIGTGLMPCVFSTGFTQAEVAEEEPMRLRREGRQPVRGREAQTARVPGRELAKQRQSKRPPAGGLPCPSQRLAQGHRREGLARDSRRRAGHAGPGCGPILEFLKPGIPGVVCAILGAGVGLVVVRVIEDGPGVPALASVSPTMAEGPAATRLRGDVLGVLELGIVEGTAVARIATRLAQHIGGHRVVAHIPGLLVMELREIDEPGVMEGAIAPGGRSTALTALALVMLGLRLVMVVRPELRDKGRRSVGLLGQEVP</sequence>
<evidence type="ECO:0000313" key="2">
    <source>
        <dbReference type="EMBL" id="KCV69296.1"/>
    </source>
</evidence>
<feature type="region of interest" description="Disordered" evidence="1">
    <location>
        <begin position="129"/>
        <end position="199"/>
    </location>
</feature>
<organism evidence="2">
    <name type="scientific">Fonticula alba</name>
    <name type="common">Slime mold</name>
    <dbReference type="NCBI Taxonomy" id="691883"/>
    <lineage>
        <taxon>Eukaryota</taxon>
        <taxon>Rotosphaerida</taxon>
        <taxon>Fonticulaceae</taxon>
        <taxon>Fonticula</taxon>
    </lineage>
</organism>
<name>A0A058Z590_FONAL</name>
<evidence type="ECO:0000256" key="1">
    <source>
        <dbReference type="SAM" id="MobiDB-lite"/>
    </source>
</evidence>
<protein>
    <submittedName>
        <fullName evidence="2">Uncharacterized protein</fullName>
    </submittedName>
</protein>
<accession>A0A058Z590</accession>
<reference evidence="2" key="1">
    <citation type="submission" date="2013-04" db="EMBL/GenBank/DDBJ databases">
        <title>The Genome Sequence of Fonticula alba ATCC 38817.</title>
        <authorList>
            <consortium name="The Broad Institute Genomics Platform"/>
            <person name="Russ C."/>
            <person name="Cuomo C."/>
            <person name="Burger G."/>
            <person name="Gray M.W."/>
            <person name="Holland P.W.H."/>
            <person name="King N."/>
            <person name="Lang F.B.F."/>
            <person name="Roger A.J."/>
            <person name="Ruiz-Trillo I."/>
            <person name="Brown M."/>
            <person name="Walker B."/>
            <person name="Young S."/>
            <person name="Zeng Q."/>
            <person name="Gargeya S."/>
            <person name="Fitzgerald M."/>
            <person name="Haas B."/>
            <person name="Abouelleil A."/>
            <person name="Allen A.W."/>
            <person name="Alvarado L."/>
            <person name="Arachchi H.M."/>
            <person name="Berlin A.M."/>
            <person name="Chapman S.B."/>
            <person name="Gainer-Dewar J."/>
            <person name="Goldberg J."/>
            <person name="Griggs A."/>
            <person name="Gujja S."/>
            <person name="Hansen M."/>
            <person name="Howarth C."/>
            <person name="Imamovic A."/>
            <person name="Ireland A."/>
            <person name="Larimer J."/>
            <person name="McCowan C."/>
            <person name="Murphy C."/>
            <person name="Pearson M."/>
            <person name="Poon T.W."/>
            <person name="Priest M."/>
            <person name="Roberts A."/>
            <person name="Saif S."/>
            <person name="Shea T."/>
            <person name="Sisk P."/>
            <person name="Sykes S."/>
            <person name="Wortman J."/>
            <person name="Nusbaum C."/>
            <person name="Birren B."/>
        </authorList>
    </citation>
    <scope>NUCLEOTIDE SEQUENCE [LARGE SCALE GENOMIC DNA]</scope>
    <source>
        <strain evidence="2">ATCC 38817</strain>
    </source>
</reference>
<evidence type="ECO:0000313" key="3">
    <source>
        <dbReference type="Proteomes" id="UP000030693"/>
    </source>
</evidence>
<proteinExistence type="predicted"/>